<dbReference type="Gene3D" id="3.60.120.10">
    <property type="entry name" value="Anthranilate synthase"/>
    <property type="match status" value="1"/>
</dbReference>
<evidence type="ECO:0000313" key="8">
    <source>
        <dbReference type="Proteomes" id="UP000000440"/>
    </source>
</evidence>
<dbReference type="NCBIfam" id="TIGR00543">
    <property type="entry name" value="isochor_syn"/>
    <property type="match status" value="1"/>
</dbReference>
<evidence type="ECO:0000313" key="7">
    <source>
        <dbReference type="EMBL" id="BAC08765.1"/>
    </source>
</evidence>
<dbReference type="Proteomes" id="UP000000440">
    <property type="component" value="Chromosome"/>
</dbReference>
<comment type="catalytic activity">
    <reaction evidence="1">
        <text>chorismate = isochorismate</text>
        <dbReference type="Rhea" id="RHEA:18985"/>
        <dbReference type="ChEBI" id="CHEBI:29748"/>
        <dbReference type="ChEBI" id="CHEBI:29780"/>
        <dbReference type="EC" id="5.4.4.2"/>
    </reaction>
</comment>
<dbReference type="Pfam" id="PF00425">
    <property type="entry name" value="Chorismate_bind"/>
    <property type="match status" value="1"/>
</dbReference>
<dbReference type="KEGG" id="tel:tll1213"/>
<sequence length="458" mass="51215">MPVSLPLTFDLSSESEFYTQVSAGIQAAQQANCQFLSLGIALPTVDPLMLLAGLMHVSGESEHFYLEQAGEIVAACGAVATSSVQGHQRFGELQRFSEQTLSRLWAIAPAEPRLFCQFSFWDDTHPNWGVLPRWQVIQRLEQVWLTLNCALETNTPHRLWQDWQLVQRALAQILAEPPPCPPPLAIALPPLTEQYGQFIRRVKHALRLLEEGDIEKLVLAAALTLEQPQGFSWLGTLQNLRQQYTNAYIFSVGQKRQQVFLGASPERLVKIADGVLCADALAGSRPRGQTQQEDQSLRNGLYHSPKERYEHQVIVEFLRQTLQRLGMTCEVPAKPRILELSHIQHLQTLIQAPLPEPIHILQVVAALHPTPAVAGYPAARAQHWLRQLEPFNRNGYAAPLGWVTPTGEGEFIVGIRSAHLQGNYAHLLAGAGIVKGSHPEREWQEILWKFQTMISALA</sequence>
<evidence type="ECO:0000256" key="2">
    <source>
        <dbReference type="ARBA" id="ARBA00005297"/>
    </source>
</evidence>
<feature type="domain" description="Chorismate-utilising enzyme C-terminal" evidence="6">
    <location>
        <begin position="197"/>
        <end position="449"/>
    </location>
</feature>
<dbReference type="SUPFAM" id="SSF56322">
    <property type="entry name" value="ADC synthase"/>
    <property type="match status" value="1"/>
</dbReference>
<keyword evidence="8" id="KW-1185">Reference proteome</keyword>
<protein>
    <recommendedName>
        <fullName evidence="3">isochorismate synthase</fullName>
        <ecNumber evidence="3">5.4.4.2</ecNumber>
    </recommendedName>
    <alternativeName>
        <fullName evidence="5">Isochorismate mutase</fullName>
    </alternativeName>
</protein>
<dbReference type="PANTHER" id="PTHR42839">
    <property type="entry name" value="ISOCHORISMATE SYNTHASE ENTC"/>
    <property type="match status" value="1"/>
</dbReference>
<dbReference type="InterPro" id="IPR005801">
    <property type="entry name" value="ADC_synthase"/>
</dbReference>
<dbReference type="GO" id="GO:0008909">
    <property type="term" value="F:isochorismate synthase activity"/>
    <property type="evidence" value="ECO:0007669"/>
    <property type="project" value="UniProtKB-EC"/>
</dbReference>
<dbReference type="STRING" id="197221.gene:10747809"/>
<reference evidence="7 8" key="1">
    <citation type="journal article" date="2002" name="DNA Res.">
        <title>Complete genome structure of the thermophilic cyanobacterium Thermosynechococcus elongatus BP-1.</title>
        <authorList>
            <person name="Nakamura Y."/>
            <person name="Kaneko T."/>
            <person name="Sato S."/>
            <person name="Ikeuchi M."/>
            <person name="Katoh H."/>
            <person name="Sasamoto S."/>
            <person name="Watanabe A."/>
            <person name="Iriguchi M."/>
            <person name="Kawashima K."/>
            <person name="Kimura T."/>
            <person name="Kishida Y."/>
            <person name="Kiyokawa C."/>
            <person name="Kohara M."/>
            <person name="Matsumoto M."/>
            <person name="Matsuno A."/>
            <person name="Nakazaki N."/>
            <person name="Shimpo S."/>
            <person name="Sugimoto M."/>
            <person name="Takeuchi C."/>
            <person name="Yamada M."/>
            <person name="Tabata S."/>
        </authorList>
    </citation>
    <scope>NUCLEOTIDE SEQUENCE [LARGE SCALE GENOMIC DNA]</scope>
    <source>
        <strain evidence="8">IAM M-273 / NIES-2133 / BP-1</strain>
    </source>
</reference>
<dbReference type="EMBL" id="BA000039">
    <property type="protein sequence ID" value="BAC08765.1"/>
    <property type="molecule type" value="Genomic_DNA"/>
</dbReference>
<keyword evidence="4" id="KW-0413">Isomerase</keyword>
<dbReference type="PANTHER" id="PTHR42839:SF2">
    <property type="entry name" value="ISOCHORISMATE SYNTHASE ENTC"/>
    <property type="match status" value="1"/>
</dbReference>
<dbReference type="EnsemblBacteria" id="BAC08765">
    <property type="protein sequence ID" value="BAC08765"/>
    <property type="gene ID" value="BAC08765"/>
</dbReference>
<accession>Q8DJL0</accession>
<comment type="similarity">
    <text evidence="2">Belongs to the isochorismate synthase family.</text>
</comment>
<dbReference type="InterPro" id="IPR004561">
    <property type="entry name" value="IsoChor_synthase"/>
</dbReference>
<proteinExistence type="inferred from homology"/>
<evidence type="ECO:0000259" key="6">
    <source>
        <dbReference type="Pfam" id="PF00425"/>
    </source>
</evidence>
<dbReference type="RefSeq" id="WP_011057055.1">
    <property type="nucleotide sequence ID" value="NC_004113.1"/>
</dbReference>
<evidence type="ECO:0000256" key="5">
    <source>
        <dbReference type="ARBA" id="ARBA00041564"/>
    </source>
</evidence>
<dbReference type="InterPro" id="IPR015890">
    <property type="entry name" value="Chorismate_C"/>
</dbReference>
<evidence type="ECO:0000256" key="1">
    <source>
        <dbReference type="ARBA" id="ARBA00000799"/>
    </source>
</evidence>
<evidence type="ECO:0000256" key="4">
    <source>
        <dbReference type="ARBA" id="ARBA00023235"/>
    </source>
</evidence>
<evidence type="ECO:0000256" key="3">
    <source>
        <dbReference type="ARBA" id="ARBA00012824"/>
    </source>
</evidence>
<name>Q8DJL0_THEVB</name>
<dbReference type="eggNOG" id="COG1169">
    <property type="taxonomic scope" value="Bacteria"/>
</dbReference>
<dbReference type="AlphaFoldDB" id="Q8DJL0"/>
<gene>
    <name evidence="7" type="ordered locus">tll1213</name>
</gene>
<organism evidence="7 8">
    <name type="scientific">Thermosynechococcus vestitus (strain NIES-2133 / IAM M-273 / BP-1)</name>
    <dbReference type="NCBI Taxonomy" id="197221"/>
    <lineage>
        <taxon>Bacteria</taxon>
        <taxon>Bacillati</taxon>
        <taxon>Cyanobacteriota</taxon>
        <taxon>Cyanophyceae</taxon>
        <taxon>Acaryochloridales</taxon>
        <taxon>Thermosynechococcaceae</taxon>
        <taxon>Thermosynechococcus</taxon>
    </lineage>
</organism>
<dbReference type="EC" id="5.4.4.2" evidence="3"/>